<dbReference type="InterPro" id="IPR036291">
    <property type="entry name" value="NAD(P)-bd_dom_sf"/>
</dbReference>
<dbReference type="InterPro" id="IPR020904">
    <property type="entry name" value="Sc_DH/Rdtase_CS"/>
</dbReference>
<dbReference type="Pfam" id="PF13561">
    <property type="entry name" value="adh_short_C2"/>
    <property type="match status" value="1"/>
</dbReference>
<organism evidence="4 5">
    <name type="scientific">Naematelia encephala</name>
    <dbReference type="NCBI Taxonomy" id="71784"/>
    <lineage>
        <taxon>Eukaryota</taxon>
        <taxon>Fungi</taxon>
        <taxon>Dikarya</taxon>
        <taxon>Basidiomycota</taxon>
        <taxon>Agaricomycotina</taxon>
        <taxon>Tremellomycetes</taxon>
        <taxon>Tremellales</taxon>
        <taxon>Naemateliaceae</taxon>
        <taxon>Naematelia</taxon>
    </lineage>
</organism>
<evidence type="ECO:0000313" key="4">
    <source>
        <dbReference type="EMBL" id="ORY27810.1"/>
    </source>
</evidence>
<dbReference type="InParanoid" id="A0A1Y2AZT3"/>
<dbReference type="EMBL" id="MCFC01000036">
    <property type="protein sequence ID" value="ORY27810.1"/>
    <property type="molecule type" value="Genomic_DNA"/>
</dbReference>
<dbReference type="CDD" id="cd05233">
    <property type="entry name" value="SDR_c"/>
    <property type="match status" value="1"/>
</dbReference>
<dbReference type="Proteomes" id="UP000193986">
    <property type="component" value="Unassembled WGS sequence"/>
</dbReference>
<comment type="similarity">
    <text evidence="1">Belongs to the short-chain dehydrogenases/reductases (SDR) family.</text>
</comment>
<dbReference type="SUPFAM" id="SSF51735">
    <property type="entry name" value="NAD(P)-binding Rossmann-fold domains"/>
    <property type="match status" value="1"/>
</dbReference>
<dbReference type="AlphaFoldDB" id="A0A1Y2AZT3"/>
<dbReference type="GO" id="GO:0016491">
    <property type="term" value="F:oxidoreductase activity"/>
    <property type="evidence" value="ECO:0007669"/>
    <property type="project" value="UniProtKB-KW"/>
</dbReference>
<dbReference type="InterPro" id="IPR002347">
    <property type="entry name" value="SDR_fam"/>
</dbReference>
<sequence>MGEQLKGKVCLITGAAGRIGRALVERFLVAGATVIAVDLSAPNAEGADNMKCDQGDPQSILELEEAIRKKYGRVDCVVNNGAVGGHRCSFHEKSLDEYEEVMRVNVRGPFLINQAVLRLHLKNTERPLSIVNMASTAGRIATSLASVYSMSKHALIGMTKNIAQEYATQNVRCNSLSPGYMEVPNVQGFSKEELAENISKSPLKRGGKPIEVANLALFLASDEASFITGADYLIDGGRTA</sequence>
<evidence type="ECO:0000313" key="5">
    <source>
        <dbReference type="Proteomes" id="UP000193986"/>
    </source>
</evidence>
<dbReference type="PANTHER" id="PTHR24321">
    <property type="entry name" value="DEHYDROGENASES, SHORT CHAIN"/>
    <property type="match status" value="1"/>
</dbReference>
<dbReference type="PANTHER" id="PTHR24321:SF8">
    <property type="entry name" value="ESTRADIOL 17-BETA-DEHYDROGENASE 8-RELATED"/>
    <property type="match status" value="1"/>
</dbReference>
<accession>A0A1Y2AZT3</accession>
<dbReference type="PRINTS" id="PR00081">
    <property type="entry name" value="GDHRDH"/>
</dbReference>
<keyword evidence="2" id="KW-0521">NADP</keyword>
<name>A0A1Y2AZT3_9TREE</name>
<evidence type="ECO:0000256" key="2">
    <source>
        <dbReference type="ARBA" id="ARBA00022857"/>
    </source>
</evidence>
<dbReference type="STRING" id="71784.A0A1Y2AZT3"/>
<dbReference type="PROSITE" id="PS00061">
    <property type="entry name" value="ADH_SHORT"/>
    <property type="match status" value="1"/>
</dbReference>
<evidence type="ECO:0000256" key="3">
    <source>
        <dbReference type="ARBA" id="ARBA00023002"/>
    </source>
</evidence>
<gene>
    <name evidence="4" type="ORF">BCR39DRAFT_537390</name>
</gene>
<comment type="caution">
    <text evidence="4">The sequence shown here is derived from an EMBL/GenBank/DDBJ whole genome shotgun (WGS) entry which is preliminary data.</text>
</comment>
<evidence type="ECO:0008006" key="6">
    <source>
        <dbReference type="Google" id="ProtNLM"/>
    </source>
</evidence>
<keyword evidence="3" id="KW-0560">Oxidoreductase</keyword>
<dbReference type="OrthoDB" id="1888931at2759"/>
<dbReference type="FunFam" id="3.40.50.720:FF:000084">
    <property type="entry name" value="Short-chain dehydrogenase reductase"/>
    <property type="match status" value="1"/>
</dbReference>
<dbReference type="Gene3D" id="3.40.50.720">
    <property type="entry name" value="NAD(P)-binding Rossmann-like Domain"/>
    <property type="match status" value="1"/>
</dbReference>
<reference evidence="4 5" key="1">
    <citation type="submission" date="2016-07" db="EMBL/GenBank/DDBJ databases">
        <title>Pervasive Adenine N6-methylation of Active Genes in Fungi.</title>
        <authorList>
            <consortium name="DOE Joint Genome Institute"/>
            <person name="Mondo S.J."/>
            <person name="Dannebaum R.O."/>
            <person name="Kuo R.C."/>
            <person name="Labutti K."/>
            <person name="Haridas S."/>
            <person name="Kuo A."/>
            <person name="Salamov A."/>
            <person name="Ahrendt S.R."/>
            <person name="Lipzen A."/>
            <person name="Sullivan W."/>
            <person name="Andreopoulos W.B."/>
            <person name="Clum A."/>
            <person name="Lindquist E."/>
            <person name="Daum C."/>
            <person name="Ramamoorthy G.K."/>
            <person name="Gryganskyi A."/>
            <person name="Culley D."/>
            <person name="Magnuson J.K."/>
            <person name="James T.Y."/>
            <person name="O'Malley M.A."/>
            <person name="Stajich J.E."/>
            <person name="Spatafora J.W."/>
            <person name="Visel A."/>
            <person name="Grigoriev I.V."/>
        </authorList>
    </citation>
    <scope>NUCLEOTIDE SEQUENCE [LARGE SCALE GENOMIC DNA]</scope>
    <source>
        <strain evidence="4 5">68-887.2</strain>
    </source>
</reference>
<dbReference type="PRINTS" id="PR00080">
    <property type="entry name" value="SDRFAMILY"/>
</dbReference>
<protein>
    <recommendedName>
        <fullName evidence="6">Oxidoreductase</fullName>
    </recommendedName>
</protein>
<evidence type="ECO:0000256" key="1">
    <source>
        <dbReference type="ARBA" id="ARBA00006484"/>
    </source>
</evidence>
<keyword evidence="5" id="KW-1185">Reference proteome</keyword>
<proteinExistence type="inferred from homology"/>